<dbReference type="EMBL" id="VUOL01000002">
    <property type="protein sequence ID" value="KAA2232577.1"/>
    <property type="molecule type" value="Genomic_DNA"/>
</dbReference>
<evidence type="ECO:0000313" key="3">
    <source>
        <dbReference type="Proteomes" id="UP000199620"/>
    </source>
</evidence>
<evidence type="ECO:0000313" key="2">
    <source>
        <dbReference type="EMBL" id="SDV08438.1"/>
    </source>
</evidence>
<dbReference type="Proteomes" id="UP000199620">
    <property type="component" value="Chromosome I"/>
</dbReference>
<proteinExistence type="predicted"/>
<dbReference type="OrthoDB" id="1262040at2"/>
<protein>
    <submittedName>
        <fullName evidence="2">Type VI secretion system (T6SS), amidase effector protein 4</fullName>
    </submittedName>
</protein>
<evidence type="ECO:0000313" key="4">
    <source>
        <dbReference type="Proteomes" id="UP000325296"/>
    </source>
</evidence>
<organism evidence="1 4">
    <name type="scientific">Pseudomonas brenneri</name>
    <dbReference type="NCBI Taxonomy" id="129817"/>
    <lineage>
        <taxon>Bacteria</taxon>
        <taxon>Pseudomonadati</taxon>
        <taxon>Pseudomonadota</taxon>
        <taxon>Gammaproteobacteria</taxon>
        <taxon>Pseudomonadales</taxon>
        <taxon>Pseudomonadaceae</taxon>
        <taxon>Pseudomonas</taxon>
    </lineage>
</organism>
<sequence>MAKPSFINLWNSYPRYTHTDPACSGPWANQCAIRVSIALCGERTLPVNSSTYNLGPLCAHGHARGAESLAHWLSKKRQLSPPKTYTNSVADRATLRGKTGIIFFKDCYQTNTDRAGQPTGDHIDLWNRGLTKSGDLSSSAKEIWFWELL</sequence>
<evidence type="ECO:0000313" key="1">
    <source>
        <dbReference type="EMBL" id="KAA2232577.1"/>
    </source>
</evidence>
<accession>A0A5B2V344</accession>
<reference evidence="1 4" key="2">
    <citation type="submission" date="2019-09" db="EMBL/GenBank/DDBJ databases">
        <title>Draft genome sequence of Pseudomonas brenneri CCUG 51514(T).</title>
        <authorList>
            <person name="Tunovic T."/>
            <person name="Pineiro-Iglesias B."/>
            <person name="Unosson C."/>
            <person name="Inganas E."/>
            <person name="Ohlen M."/>
            <person name="Cardew S."/>
            <person name="Jensie-Markopoulos S."/>
            <person name="Salva-Serra F."/>
            <person name="Jaen-Luchoro D."/>
            <person name="Svensson-Stadler L."/>
            <person name="Chun J."/>
            <person name="Moore E."/>
        </authorList>
    </citation>
    <scope>NUCLEOTIDE SEQUENCE [LARGE SCALE GENOMIC DNA]</scope>
    <source>
        <strain evidence="1 4">CCUG 51514</strain>
    </source>
</reference>
<reference evidence="2 3" key="1">
    <citation type="submission" date="2016-10" db="EMBL/GenBank/DDBJ databases">
        <authorList>
            <person name="Varghese N."/>
            <person name="Submissions S."/>
        </authorList>
    </citation>
    <scope>NUCLEOTIDE SEQUENCE [LARGE SCALE GENOMIC DNA]</scope>
    <source>
        <strain evidence="2 3">BS2771</strain>
    </source>
</reference>
<dbReference type="AlphaFoldDB" id="A0A5B2V344"/>
<dbReference type="EMBL" id="LT629800">
    <property type="protein sequence ID" value="SDV08438.1"/>
    <property type="molecule type" value="Genomic_DNA"/>
</dbReference>
<dbReference type="Gene3D" id="3.90.1720.80">
    <property type="match status" value="1"/>
</dbReference>
<dbReference type="InterPro" id="IPR025562">
    <property type="entry name" value="Tae4"/>
</dbReference>
<gene>
    <name evidence="1" type="ORF">F1720_03245</name>
    <name evidence="2" type="ORF">SAMN04490181_4450</name>
</gene>
<name>A0A5B2V344_9PSED</name>
<dbReference type="Pfam" id="PF14113">
    <property type="entry name" value="Tae4"/>
    <property type="match status" value="1"/>
</dbReference>
<keyword evidence="3" id="KW-1185">Reference proteome</keyword>
<dbReference type="Proteomes" id="UP000325296">
    <property type="component" value="Unassembled WGS sequence"/>
</dbReference>
<dbReference type="RefSeq" id="WP_032856767.1">
    <property type="nucleotide sequence ID" value="NZ_BMNU01000003.1"/>
</dbReference>